<dbReference type="EMBL" id="CM001220">
    <property type="protein sequence ID" value="KEH32033.1"/>
    <property type="molecule type" value="Genomic_DNA"/>
</dbReference>
<accession>A0A072USI2</accession>
<reference evidence="2 3" key="2">
    <citation type="journal article" date="2014" name="BMC Genomics">
        <title>An improved genome release (version Mt4.0) for the model legume Medicago truncatula.</title>
        <authorList>
            <person name="Tang H."/>
            <person name="Krishnakumar V."/>
            <person name="Bidwell S."/>
            <person name="Rosen B."/>
            <person name="Chan A."/>
            <person name="Zhou S."/>
            <person name="Gentzbittel L."/>
            <person name="Childs K.L."/>
            <person name="Yandell M."/>
            <person name="Gundlach H."/>
            <person name="Mayer K.F."/>
            <person name="Schwartz D.C."/>
            <person name="Town C.D."/>
        </authorList>
    </citation>
    <scope>GENOME REANNOTATION</scope>
    <source>
        <strain evidence="2">A17</strain>
        <strain evidence="3">cv. Jemalong A17</strain>
    </source>
</reference>
<feature type="compositionally biased region" description="Low complexity" evidence="1">
    <location>
        <begin position="15"/>
        <end position="25"/>
    </location>
</feature>
<proteinExistence type="predicted"/>
<dbReference type="EnsemblPlants" id="KEH32033">
    <property type="protein sequence ID" value="KEH32033"/>
    <property type="gene ID" value="MTR_4g109630"/>
</dbReference>
<gene>
    <name evidence="2" type="ordered locus">MTR_4g109630</name>
</gene>
<evidence type="ECO:0000256" key="1">
    <source>
        <dbReference type="SAM" id="MobiDB-lite"/>
    </source>
</evidence>
<name>A0A072USI2_MEDTR</name>
<dbReference type="AlphaFoldDB" id="A0A072USI2"/>
<evidence type="ECO:0000313" key="2">
    <source>
        <dbReference type="EMBL" id="KEH32033.1"/>
    </source>
</evidence>
<reference evidence="3" key="3">
    <citation type="submission" date="2015-04" db="UniProtKB">
        <authorList>
            <consortium name="EnsemblPlants"/>
        </authorList>
    </citation>
    <scope>IDENTIFICATION</scope>
    <source>
        <strain evidence="3">cv. Jemalong A17</strain>
    </source>
</reference>
<reference evidence="2 3" key="1">
    <citation type="journal article" date="2011" name="Nature">
        <title>The Medicago genome provides insight into the evolution of rhizobial symbioses.</title>
        <authorList>
            <person name="Young N.D."/>
            <person name="Debelle F."/>
            <person name="Oldroyd G.E."/>
            <person name="Geurts R."/>
            <person name="Cannon S.B."/>
            <person name="Udvardi M.K."/>
            <person name="Benedito V.A."/>
            <person name="Mayer K.F."/>
            <person name="Gouzy J."/>
            <person name="Schoof H."/>
            <person name="Van de Peer Y."/>
            <person name="Proost S."/>
            <person name="Cook D.R."/>
            <person name="Meyers B.C."/>
            <person name="Spannagl M."/>
            <person name="Cheung F."/>
            <person name="De Mita S."/>
            <person name="Krishnakumar V."/>
            <person name="Gundlach H."/>
            <person name="Zhou S."/>
            <person name="Mudge J."/>
            <person name="Bharti A.K."/>
            <person name="Murray J.D."/>
            <person name="Naoumkina M.A."/>
            <person name="Rosen B."/>
            <person name="Silverstein K.A."/>
            <person name="Tang H."/>
            <person name="Rombauts S."/>
            <person name="Zhao P.X."/>
            <person name="Zhou P."/>
            <person name="Barbe V."/>
            <person name="Bardou P."/>
            <person name="Bechner M."/>
            <person name="Bellec A."/>
            <person name="Berger A."/>
            <person name="Berges H."/>
            <person name="Bidwell S."/>
            <person name="Bisseling T."/>
            <person name="Choisne N."/>
            <person name="Couloux A."/>
            <person name="Denny R."/>
            <person name="Deshpande S."/>
            <person name="Dai X."/>
            <person name="Doyle J.J."/>
            <person name="Dudez A.M."/>
            <person name="Farmer A.D."/>
            <person name="Fouteau S."/>
            <person name="Franken C."/>
            <person name="Gibelin C."/>
            <person name="Gish J."/>
            <person name="Goldstein S."/>
            <person name="Gonzalez A.J."/>
            <person name="Green P.J."/>
            <person name="Hallab A."/>
            <person name="Hartog M."/>
            <person name="Hua A."/>
            <person name="Humphray S.J."/>
            <person name="Jeong D.H."/>
            <person name="Jing Y."/>
            <person name="Jocker A."/>
            <person name="Kenton S.M."/>
            <person name="Kim D.J."/>
            <person name="Klee K."/>
            <person name="Lai H."/>
            <person name="Lang C."/>
            <person name="Lin S."/>
            <person name="Macmil S.L."/>
            <person name="Magdelenat G."/>
            <person name="Matthews L."/>
            <person name="McCorrison J."/>
            <person name="Monaghan E.L."/>
            <person name="Mun J.H."/>
            <person name="Najar F.Z."/>
            <person name="Nicholson C."/>
            <person name="Noirot C."/>
            <person name="O'Bleness M."/>
            <person name="Paule C.R."/>
            <person name="Poulain J."/>
            <person name="Prion F."/>
            <person name="Qin B."/>
            <person name="Qu C."/>
            <person name="Retzel E.F."/>
            <person name="Riddle C."/>
            <person name="Sallet E."/>
            <person name="Samain S."/>
            <person name="Samson N."/>
            <person name="Sanders I."/>
            <person name="Saurat O."/>
            <person name="Scarpelli C."/>
            <person name="Schiex T."/>
            <person name="Segurens B."/>
            <person name="Severin A.J."/>
            <person name="Sherrier D.J."/>
            <person name="Shi R."/>
            <person name="Sims S."/>
            <person name="Singer S.R."/>
            <person name="Sinharoy S."/>
            <person name="Sterck L."/>
            <person name="Viollet A."/>
            <person name="Wang B.B."/>
            <person name="Wang K."/>
            <person name="Wang M."/>
            <person name="Wang X."/>
            <person name="Warfsmann J."/>
            <person name="Weissenbach J."/>
            <person name="White D.D."/>
            <person name="White J.D."/>
            <person name="Wiley G.B."/>
            <person name="Wincker P."/>
            <person name="Xing Y."/>
            <person name="Yang L."/>
            <person name="Yao Z."/>
            <person name="Ying F."/>
            <person name="Zhai J."/>
            <person name="Zhou L."/>
            <person name="Zuber A."/>
            <person name="Denarie J."/>
            <person name="Dixon R.A."/>
            <person name="May G.D."/>
            <person name="Schwartz D.C."/>
            <person name="Rogers J."/>
            <person name="Quetier F."/>
            <person name="Town C.D."/>
            <person name="Roe B.A."/>
        </authorList>
    </citation>
    <scope>NUCLEOTIDE SEQUENCE [LARGE SCALE GENOMIC DNA]</scope>
    <source>
        <strain evidence="2">A17</strain>
        <strain evidence="3">cv. Jemalong A17</strain>
    </source>
</reference>
<organism evidence="2 4">
    <name type="scientific">Medicago truncatula</name>
    <name type="common">Barrel medic</name>
    <name type="synonym">Medicago tribuloides</name>
    <dbReference type="NCBI Taxonomy" id="3880"/>
    <lineage>
        <taxon>Eukaryota</taxon>
        <taxon>Viridiplantae</taxon>
        <taxon>Streptophyta</taxon>
        <taxon>Embryophyta</taxon>
        <taxon>Tracheophyta</taxon>
        <taxon>Spermatophyta</taxon>
        <taxon>Magnoliopsida</taxon>
        <taxon>eudicotyledons</taxon>
        <taxon>Gunneridae</taxon>
        <taxon>Pentapetalae</taxon>
        <taxon>rosids</taxon>
        <taxon>fabids</taxon>
        <taxon>Fabales</taxon>
        <taxon>Fabaceae</taxon>
        <taxon>Papilionoideae</taxon>
        <taxon>50 kb inversion clade</taxon>
        <taxon>NPAAA clade</taxon>
        <taxon>Hologalegina</taxon>
        <taxon>IRL clade</taxon>
        <taxon>Trifolieae</taxon>
        <taxon>Medicago</taxon>
    </lineage>
</organism>
<feature type="region of interest" description="Disordered" evidence="1">
    <location>
        <begin position="1"/>
        <end position="31"/>
    </location>
</feature>
<evidence type="ECO:0000313" key="3">
    <source>
        <dbReference type="EnsemblPlants" id="KEH32033"/>
    </source>
</evidence>
<protein>
    <submittedName>
        <fullName evidence="2 3">Uncharacterized protein</fullName>
    </submittedName>
</protein>
<dbReference type="HOGENOM" id="CLU_2267758_0_0_1"/>
<keyword evidence="4" id="KW-1185">Reference proteome</keyword>
<dbReference type="Proteomes" id="UP000002051">
    <property type="component" value="Chromosome 4"/>
</dbReference>
<evidence type="ECO:0000313" key="4">
    <source>
        <dbReference type="Proteomes" id="UP000002051"/>
    </source>
</evidence>
<sequence length="103" mass="11708">MNSQPMMYKRLLKRSSSASSDSTLSPPGKVAGDKFGVRQQLVNFSVNESILAQYEDPLPRNDNNTFAIIDCSQISTSYYQQVIYAANYYIKSRSQWTSHYLPV</sequence>